<dbReference type="Proteomes" id="UP000092443">
    <property type="component" value="Unplaced"/>
</dbReference>
<protein>
    <submittedName>
        <fullName evidence="2">Ribosome-releasing factor 2, mitochondrial-like</fullName>
    </submittedName>
</protein>
<evidence type="ECO:0000313" key="1">
    <source>
        <dbReference type="Proteomes" id="UP000092443"/>
    </source>
</evidence>
<dbReference type="RefSeq" id="XP_037899588.1">
    <property type="nucleotide sequence ID" value="XM_038043660.1"/>
</dbReference>
<accession>A0A9C5ZJ35</accession>
<dbReference type="KEGG" id="gfs:119644131"/>
<proteinExistence type="predicted"/>
<reference evidence="2" key="1">
    <citation type="submission" date="2025-08" db="UniProtKB">
        <authorList>
            <consortium name="RefSeq"/>
        </authorList>
    </citation>
    <scope>IDENTIFICATION</scope>
    <source>
        <tissue evidence="2">Whole body pupa</tissue>
    </source>
</reference>
<name>A0A9C5ZJ35_9MUSC</name>
<dbReference type="GeneID" id="119644131"/>
<dbReference type="SUPFAM" id="SSF50447">
    <property type="entry name" value="Translation proteins"/>
    <property type="match status" value="1"/>
</dbReference>
<dbReference type="InterPro" id="IPR027417">
    <property type="entry name" value="P-loop_NTPase"/>
</dbReference>
<gene>
    <name evidence="2" type="primary">LOC119644131</name>
</gene>
<organism evidence="1 2">
    <name type="scientific">Glossina fuscipes</name>
    <dbReference type="NCBI Taxonomy" id="7396"/>
    <lineage>
        <taxon>Eukaryota</taxon>
        <taxon>Metazoa</taxon>
        <taxon>Ecdysozoa</taxon>
        <taxon>Arthropoda</taxon>
        <taxon>Hexapoda</taxon>
        <taxon>Insecta</taxon>
        <taxon>Pterygota</taxon>
        <taxon>Neoptera</taxon>
        <taxon>Endopterygota</taxon>
        <taxon>Diptera</taxon>
        <taxon>Brachycera</taxon>
        <taxon>Muscomorpha</taxon>
        <taxon>Hippoboscoidea</taxon>
        <taxon>Glossinidae</taxon>
        <taxon>Glossina</taxon>
    </lineage>
</organism>
<dbReference type="AlphaFoldDB" id="A0A9C5ZJ35"/>
<dbReference type="Gene3D" id="3.40.50.300">
    <property type="entry name" value="P-loop containing nucleotide triphosphate hydrolases"/>
    <property type="match status" value="1"/>
</dbReference>
<keyword evidence="1" id="KW-1185">Reference proteome</keyword>
<sequence>MDAVNDYLPAPDESNRLYDCFENDFAGKVLKIIHDTQRGALTLVRVLRGEMKKNVRTISDKGLFRC</sequence>
<evidence type="ECO:0000313" key="2">
    <source>
        <dbReference type="RefSeq" id="XP_037899588.1"/>
    </source>
</evidence>
<dbReference type="InterPro" id="IPR009000">
    <property type="entry name" value="Transl_B-barrel_sf"/>
</dbReference>